<organism evidence="2 3">
    <name type="scientific">Pseudomonas amygdali pv. eriobotryae</name>
    <dbReference type="NCBI Taxonomy" id="129137"/>
    <lineage>
        <taxon>Bacteria</taxon>
        <taxon>Pseudomonadati</taxon>
        <taxon>Pseudomonadota</taxon>
        <taxon>Gammaproteobacteria</taxon>
        <taxon>Pseudomonadales</taxon>
        <taxon>Pseudomonadaceae</taxon>
        <taxon>Pseudomonas</taxon>
        <taxon>Pseudomonas amygdali</taxon>
    </lineage>
</organism>
<comment type="caution">
    <text evidence="2">The sequence shown here is derived from an EMBL/GenBank/DDBJ whole genome shotgun (WGS) entry which is preliminary data.</text>
</comment>
<name>A0A9P3EEU3_PSEA0</name>
<dbReference type="EMBL" id="BMZW01000052">
    <property type="protein sequence ID" value="GFZ62843.1"/>
    <property type="molecule type" value="Genomic_DNA"/>
</dbReference>
<feature type="region of interest" description="Disordered" evidence="1">
    <location>
        <begin position="116"/>
        <end position="197"/>
    </location>
</feature>
<protein>
    <submittedName>
        <fullName evidence="2">Uncharacterized protein</fullName>
    </submittedName>
</protein>
<dbReference type="Proteomes" id="UP000630864">
    <property type="component" value="Unassembled WGS sequence"/>
</dbReference>
<evidence type="ECO:0000256" key="1">
    <source>
        <dbReference type="SAM" id="MobiDB-lite"/>
    </source>
</evidence>
<reference evidence="2" key="1">
    <citation type="submission" date="2020-09" db="EMBL/GenBank/DDBJ databases">
        <title>Pseudomonas syringae pv. eriobotryae genome sequence causing loquat canker disease.</title>
        <authorList>
            <person name="Fukuda S."/>
            <person name="Tashiro H."/>
            <person name="Nagano Y."/>
        </authorList>
    </citation>
    <scope>NUCLEOTIDE SEQUENCE</scope>
    <source>
        <strain evidence="2">AM001</strain>
    </source>
</reference>
<gene>
    <name evidence="2" type="ORF">PSE10A_53540</name>
</gene>
<feature type="compositionally biased region" description="Polar residues" evidence="1">
    <location>
        <begin position="120"/>
        <end position="131"/>
    </location>
</feature>
<dbReference type="AlphaFoldDB" id="A0A9P3EEU3"/>
<proteinExistence type="predicted"/>
<feature type="compositionally biased region" description="Polar residues" evidence="1">
    <location>
        <begin position="144"/>
        <end position="153"/>
    </location>
</feature>
<evidence type="ECO:0000313" key="2">
    <source>
        <dbReference type="EMBL" id="GFZ62843.1"/>
    </source>
</evidence>
<sequence>MHVLIYPEDLLPQGAFRKLSKSIQNRWPGKSTIKLSSASEILSKALGYADYHALRNASVECPPDAGTPTETTVRQSISAAIQKALTLANDNSVPSEVLGRYVETLPLNALRAFKAATPQGAPTNPTSNSDEVGTVRSRKRQMKQPDSNPTSHAQRLAFVAQLPSSASRPEVEHLQKSGRPPLTANDRTLRAAQCRTH</sequence>
<dbReference type="RefSeq" id="WP_189659229.1">
    <property type="nucleotide sequence ID" value="NZ_BMZW01000052.1"/>
</dbReference>
<accession>A0A9P3EEU3</accession>
<evidence type="ECO:0000313" key="3">
    <source>
        <dbReference type="Proteomes" id="UP000630864"/>
    </source>
</evidence>